<dbReference type="AlphaFoldDB" id="A0A1I4Q7W9"/>
<dbReference type="Proteomes" id="UP000199144">
    <property type="component" value="Unassembled WGS sequence"/>
</dbReference>
<dbReference type="NCBIfam" id="NF005682">
    <property type="entry name" value="PRK07480.1"/>
    <property type="match status" value="1"/>
</dbReference>
<dbReference type="Pfam" id="PF00202">
    <property type="entry name" value="Aminotran_3"/>
    <property type="match status" value="1"/>
</dbReference>
<evidence type="ECO:0000256" key="1">
    <source>
        <dbReference type="ARBA" id="ARBA00001933"/>
    </source>
</evidence>
<name>A0A1I4Q7W9_9RHOB</name>
<reference evidence="7 8" key="1">
    <citation type="submission" date="2016-10" db="EMBL/GenBank/DDBJ databases">
        <authorList>
            <person name="de Groot N.N."/>
        </authorList>
    </citation>
    <scope>NUCLEOTIDE SEQUENCE [LARGE SCALE GENOMIC DNA]</scope>
    <source>
        <strain evidence="7 8">DSM 15283</strain>
    </source>
</reference>
<dbReference type="Gene3D" id="3.40.640.10">
    <property type="entry name" value="Type I PLP-dependent aspartate aminotransferase-like (Major domain)"/>
    <property type="match status" value="1"/>
</dbReference>
<comment type="cofactor">
    <cofactor evidence="1">
        <name>pyridoxal 5'-phosphate</name>
        <dbReference type="ChEBI" id="CHEBI:597326"/>
    </cofactor>
</comment>
<dbReference type="NCBIfam" id="NF004767">
    <property type="entry name" value="PRK06105.1"/>
    <property type="match status" value="1"/>
</dbReference>
<evidence type="ECO:0000313" key="8">
    <source>
        <dbReference type="Proteomes" id="UP000199144"/>
    </source>
</evidence>
<keyword evidence="3" id="KW-0032">Aminotransferase</keyword>
<dbReference type="OrthoDB" id="9801834at2"/>
<dbReference type="Gene3D" id="3.90.1150.10">
    <property type="entry name" value="Aspartate Aminotransferase, domain 1"/>
    <property type="match status" value="1"/>
</dbReference>
<dbReference type="PANTHER" id="PTHR42684:SF3">
    <property type="entry name" value="ADENOSYLMETHIONINE-8-AMINO-7-OXONONANOATE AMINOTRANSFERASE"/>
    <property type="match status" value="1"/>
</dbReference>
<dbReference type="InterPro" id="IPR015421">
    <property type="entry name" value="PyrdxlP-dep_Trfase_major"/>
</dbReference>
<organism evidence="7 8">
    <name type="scientific">Shimia aestuarii</name>
    <dbReference type="NCBI Taxonomy" id="254406"/>
    <lineage>
        <taxon>Bacteria</taxon>
        <taxon>Pseudomonadati</taxon>
        <taxon>Pseudomonadota</taxon>
        <taxon>Alphaproteobacteria</taxon>
        <taxon>Rhodobacterales</taxon>
        <taxon>Roseobacteraceae</taxon>
    </lineage>
</organism>
<dbReference type="CDD" id="cd00610">
    <property type="entry name" value="OAT_like"/>
    <property type="match status" value="1"/>
</dbReference>
<accession>A0A1I4Q7W9</accession>
<evidence type="ECO:0000313" key="7">
    <source>
        <dbReference type="EMBL" id="SFM36137.1"/>
    </source>
</evidence>
<keyword evidence="5 6" id="KW-0663">Pyridoxal phosphate</keyword>
<dbReference type="GO" id="GO:0009102">
    <property type="term" value="P:biotin biosynthetic process"/>
    <property type="evidence" value="ECO:0007669"/>
    <property type="project" value="TreeGrafter"/>
</dbReference>
<sequence length="461" mass="49889">MTRQNSTAELDKAAHLHPYTNARKLEAVGPRVMAEGDGIFVRDEQGNEYIEGLAGLWSVAVGFNQKRLVDAAAEQMAKLPYYHVFAQKTHGPAARLADKLVELTPEHLTKVFFTNSGSEANDTVIKLIWFLNNALGRPEKKKFIARTGGYHGITVASGSLTGLPWNHASFDLPAIPVRHVTTPHAYFFAEEGESEEAFAQRLADEIEATILEEGPETVAAFIGEPLIGAGGVLVPPAGYWQKVQAVCHKYDVLLIADEVITGFGRTGKMFASDTFGITPDIMVLSKQITSSYQPLAAIMMTDAIYQAIADHSERLGTLGHGFTGTGHPVATAVGLENIAIIEEQDLVGNAAAMGKVLQSELARFADHPLVGEIRGVGLIAAVQLVADKSSRTRFDPEGKVGAFFFERAHDHGLIIRNIKDAIAFCPPLIITEEQVCEMVARFGKTLEDTLAFAEAEGLVAR</sequence>
<dbReference type="FunFam" id="3.40.640.10:FF:000014">
    <property type="entry name" value="Adenosylmethionine-8-amino-7-oxononanoate aminotransferase, probable"/>
    <property type="match status" value="1"/>
</dbReference>
<evidence type="ECO:0000256" key="2">
    <source>
        <dbReference type="ARBA" id="ARBA00008954"/>
    </source>
</evidence>
<dbReference type="RefSeq" id="WP_093094679.1">
    <property type="nucleotide sequence ID" value="NZ_FOTQ01000006.1"/>
</dbReference>
<dbReference type="STRING" id="254406.SAMN04488042_106226"/>
<dbReference type="PROSITE" id="PS00600">
    <property type="entry name" value="AA_TRANSFER_CLASS_3"/>
    <property type="match status" value="1"/>
</dbReference>
<dbReference type="GO" id="GO:0030170">
    <property type="term" value="F:pyridoxal phosphate binding"/>
    <property type="evidence" value="ECO:0007669"/>
    <property type="project" value="InterPro"/>
</dbReference>
<dbReference type="InterPro" id="IPR015424">
    <property type="entry name" value="PyrdxlP-dep_Trfase"/>
</dbReference>
<dbReference type="InterPro" id="IPR005814">
    <property type="entry name" value="Aminotrans_3"/>
</dbReference>
<protein>
    <submittedName>
        <fullName evidence="7">4-aminobutyrate---pyruvate transaminase</fullName>
    </submittedName>
</protein>
<keyword evidence="7" id="KW-0670">Pyruvate</keyword>
<dbReference type="InterPro" id="IPR049704">
    <property type="entry name" value="Aminotrans_3_PPA_site"/>
</dbReference>
<keyword evidence="8" id="KW-1185">Reference proteome</keyword>
<evidence type="ECO:0000256" key="4">
    <source>
        <dbReference type="ARBA" id="ARBA00022679"/>
    </source>
</evidence>
<dbReference type="PANTHER" id="PTHR42684">
    <property type="entry name" value="ADENOSYLMETHIONINE-8-AMINO-7-OXONONANOATE AMINOTRANSFERASE"/>
    <property type="match status" value="1"/>
</dbReference>
<evidence type="ECO:0000256" key="5">
    <source>
        <dbReference type="ARBA" id="ARBA00022898"/>
    </source>
</evidence>
<comment type="similarity">
    <text evidence="2 6">Belongs to the class-III pyridoxal-phosphate-dependent aminotransferase family.</text>
</comment>
<evidence type="ECO:0000256" key="3">
    <source>
        <dbReference type="ARBA" id="ARBA00022576"/>
    </source>
</evidence>
<keyword evidence="4" id="KW-0808">Transferase</keyword>
<dbReference type="GO" id="GO:0004015">
    <property type="term" value="F:adenosylmethionine-8-amino-7-oxononanoate transaminase activity"/>
    <property type="evidence" value="ECO:0007669"/>
    <property type="project" value="TreeGrafter"/>
</dbReference>
<dbReference type="SUPFAM" id="SSF53383">
    <property type="entry name" value="PLP-dependent transferases"/>
    <property type="match status" value="1"/>
</dbReference>
<dbReference type="InterPro" id="IPR015422">
    <property type="entry name" value="PyrdxlP-dep_Trfase_small"/>
</dbReference>
<dbReference type="EMBL" id="FOTQ01000006">
    <property type="protein sequence ID" value="SFM36137.1"/>
    <property type="molecule type" value="Genomic_DNA"/>
</dbReference>
<proteinExistence type="inferred from homology"/>
<gene>
    <name evidence="7" type="ORF">SAMN04488042_106226</name>
</gene>
<evidence type="ECO:0000256" key="6">
    <source>
        <dbReference type="RuleBase" id="RU003560"/>
    </source>
</evidence>
<dbReference type="PIRSF" id="PIRSF000521">
    <property type="entry name" value="Transaminase_4ab_Lys_Orn"/>
    <property type="match status" value="1"/>
</dbReference>
<dbReference type="GO" id="GO:0009448">
    <property type="term" value="P:gamma-aminobutyric acid metabolic process"/>
    <property type="evidence" value="ECO:0007669"/>
    <property type="project" value="TreeGrafter"/>
</dbReference>